<keyword evidence="3" id="KW-0812">Transmembrane</keyword>
<keyword evidence="1" id="KW-0175">Coiled coil</keyword>
<accession>A0ABS4FSI4</accession>
<dbReference type="Proteomes" id="UP001519272">
    <property type="component" value="Unassembled WGS sequence"/>
</dbReference>
<evidence type="ECO:0008006" key="6">
    <source>
        <dbReference type="Google" id="ProtNLM"/>
    </source>
</evidence>
<feature type="region of interest" description="Disordered" evidence="2">
    <location>
        <begin position="807"/>
        <end position="842"/>
    </location>
</feature>
<evidence type="ECO:0000313" key="5">
    <source>
        <dbReference type="Proteomes" id="UP001519272"/>
    </source>
</evidence>
<feature type="coiled-coil region" evidence="1">
    <location>
        <begin position="184"/>
        <end position="218"/>
    </location>
</feature>
<evidence type="ECO:0000256" key="1">
    <source>
        <dbReference type="SAM" id="Coils"/>
    </source>
</evidence>
<dbReference type="RefSeq" id="WP_210089140.1">
    <property type="nucleotide sequence ID" value="NZ_JAGGKG010000009.1"/>
</dbReference>
<keyword evidence="5" id="KW-1185">Reference proteome</keyword>
<dbReference type="EMBL" id="JAGGKG010000009">
    <property type="protein sequence ID" value="MBP1905506.1"/>
    <property type="molecule type" value="Genomic_DNA"/>
</dbReference>
<keyword evidence="3" id="KW-0472">Membrane</keyword>
<evidence type="ECO:0000313" key="4">
    <source>
        <dbReference type="EMBL" id="MBP1905506.1"/>
    </source>
</evidence>
<feature type="coiled-coil region" evidence="1">
    <location>
        <begin position="537"/>
        <end position="567"/>
    </location>
</feature>
<keyword evidence="3" id="KW-1133">Transmembrane helix</keyword>
<evidence type="ECO:0000256" key="3">
    <source>
        <dbReference type="SAM" id="Phobius"/>
    </source>
</evidence>
<proteinExistence type="predicted"/>
<feature type="coiled-coil region" evidence="1">
    <location>
        <begin position="59"/>
        <end position="116"/>
    </location>
</feature>
<feature type="transmembrane region" description="Helical" evidence="3">
    <location>
        <begin position="454"/>
        <end position="477"/>
    </location>
</feature>
<gene>
    <name evidence="4" type="ORF">J2Z32_002136</name>
</gene>
<name>A0ABS4FSI4_9BACL</name>
<sequence length="1329" mass="145199">MTNISDAVDVGAIRAKIEVDLSAYNSGMESAKAKAQELGVAGKKAATDMAAIGDTGEKIGQLTKTLDNINQKIEIQKRKMAELKMSIASTFDSAKKSKLQEQLVNTEANMLRLIQASDNTAARLAALEDSTKQAGNQFASFNGKLKEIGLSADQVSRVGKALGEVNAKPTETQIKAVREELVRLGASADQIEKVERELKETEKQADKTKQGMAGLNSALTSLGAGFAAKSIVDTVTSLADEANKLQMSYSGVTAVSKALNVDVSESIGLVEELSNRWGLNQTTLAETVKTYLSAGLTLKETKDLIIATADAAAYNRQAHLSWDEAILQTARGIKQGNSELTDAAGITTNLSVMYDRYAKTLGTTAGKLTEAGKVQAAYNGMINESAMFVGNADEAMAGYTGVQATFTNTIKQARAEIGGAFVPALQEVLELITPLIKNTADWASQNKEVIAGTAAAGLAITSLISVVGALSAAFVVLNSAMGGIGVVLTLLGAVAAGVLAYGAAADSASGSVLRLANSQGELNAKMKDAANWTSTDLKNAREDIKQLEDLVAERRILQSKMDELRAKMPDMSNPQPGNPDPELTRELIEIRKGIDEIDDALRDLDFKTPEEAARAIDALKEATKNAVNATLQEQDATFAAAAANNERLKSLEASLTVYEQLNARQTLDAAQKQELRDATIALTSAYPGLNAVMDAEGRLRVTNIELAGQQIAAERDMLNATLNYEDQRLASLQRTTEAQKESIEAQIKNYEALMATMLDVISTTNSANTLQQEKNYVRSMGEVNSLYSEQNQVQASLNDIKARRAKLSSGNIPRSGGSRSEGLYDTSPAKAKKSGAKTQKSGKSAAELAAEARKKAYDADLATIRYMSDFYDWDADMQIKKYEELQKKHAKFLKESQADARTLNLQLKRLGEDSVKSRYEFSAEWITKEERRMEESGKTETEIAQMKLDAWTRVRDRHAKDSELYKRADEEVYRARKDLTTKTTKLAIDLVKTQKSSIDTVKKAEIEAIKQRKQAALADYDARIKAIDELLAKEAELNSDIDYETQLREKNARIDLLASAVGPEGIQEREDLIKERDRMILEHDRDLRKRELESQKKALTDERTIEEKKYDDKIQRTENLYDMLLTAFDGYSGDIKTIEAVLADFRVSEAARANTKILTELDAFIVQYNAKMAKVAVLQESDDLATYNSNKEAWVAAKAMGNTQEMARLNAENEALRKKYGIKTDDGKKLQSFRVGGIVQGVGDEPVVVKAHAGEMVLNDRQQAVLWDAINGGIRVQNPSNSGGDTIIHNTFDMSVGEVTLEDNADIAAMYNERRRSVERLQTQGIKTL</sequence>
<feature type="transmembrane region" description="Helical" evidence="3">
    <location>
        <begin position="484"/>
        <end position="504"/>
    </location>
</feature>
<protein>
    <recommendedName>
        <fullName evidence="6">Phage tail tape measure protein</fullName>
    </recommendedName>
</protein>
<reference evidence="4 5" key="1">
    <citation type="submission" date="2021-03" db="EMBL/GenBank/DDBJ databases">
        <title>Genomic Encyclopedia of Type Strains, Phase IV (KMG-IV): sequencing the most valuable type-strain genomes for metagenomic binning, comparative biology and taxonomic classification.</title>
        <authorList>
            <person name="Goeker M."/>
        </authorList>
    </citation>
    <scope>NUCLEOTIDE SEQUENCE [LARGE SCALE GENOMIC DNA]</scope>
    <source>
        <strain evidence="4 5">DSM 14349</strain>
    </source>
</reference>
<comment type="caution">
    <text evidence="4">The sequence shown here is derived from an EMBL/GenBank/DDBJ whole genome shotgun (WGS) entry which is preliminary data.</text>
</comment>
<evidence type="ECO:0000256" key="2">
    <source>
        <dbReference type="SAM" id="MobiDB-lite"/>
    </source>
</evidence>
<organism evidence="4 5">
    <name type="scientific">Paenibacillus turicensis</name>
    <dbReference type="NCBI Taxonomy" id="160487"/>
    <lineage>
        <taxon>Bacteria</taxon>
        <taxon>Bacillati</taxon>
        <taxon>Bacillota</taxon>
        <taxon>Bacilli</taxon>
        <taxon>Bacillales</taxon>
        <taxon>Paenibacillaceae</taxon>
        <taxon>Paenibacillus</taxon>
    </lineage>
</organism>